<evidence type="ECO:0000259" key="10">
    <source>
        <dbReference type="Pfam" id="PF14783"/>
    </source>
</evidence>
<dbReference type="PIRSF" id="PIRSF013684">
    <property type="entry name" value="BBS2"/>
    <property type="match status" value="1"/>
</dbReference>
<dbReference type="PANTHER" id="PTHR32465">
    <property type="entry name" value="BARDET-BIEDL SYNDROME 2 PROTEIN"/>
    <property type="match status" value="1"/>
</dbReference>
<dbReference type="InterPro" id="IPR055380">
    <property type="entry name" value="BBS2_hp_dom"/>
</dbReference>
<evidence type="ECO:0000259" key="13">
    <source>
        <dbReference type="Pfam" id="PF23353"/>
    </source>
</evidence>
<evidence type="ECO:0000256" key="1">
    <source>
        <dbReference type="ARBA" id="ARBA00004138"/>
    </source>
</evidence>
<dbReference type="Pfam" id="PF23353">
    <property type="entry name" value="BBS2_hp"/>
    <property type="match status" value="1"/>
</dbReference>
<comment type="caution">
    <text evidence="14">The sequence shown here is derived from an EMBL/GenBank/DDBJ whole genome shotgun (WGS) entry which is preliminary data.</text>
</comment>
<evidence type="ECO:0000256" key="2">
    <source>
        <dbReference type="ARBA" id="ARBA00004245"/>
    </source>
</evidence>
<feature type="domain" description="Ciliary BBSome complex subunit 2 middle region" evidence="10">
    <location>
        <begin position="155"/>
        <end position="257"/>
    </location>
</feature>
<feature type="domain" description="BBS2 C-terminal helix bundle" evidence="12">
    <location>
        <begin position="703"/>
        <end position="729"/>
    </location>
</feature>
<dbReference type="Pfam" id="PF23351">
    <property type="entry name" value="BBS2_CtH"/>
    <property type="match status" value="1"/>
</dbReference>
<feature type="domain" description="BBS2 hairpin" evidence="13">
    <location>
        <begin position="601"/>
        <end position="697"/>
    </location>
</feature>
<dbReference type="Proteomes" id="UP001497525">
    <property type="component" value="Unassembled WGS sequence"/>
</dbReference>
<dbReference type="Pfam" id="PF14782">
    <property type="entry name" value="BBS2_GAE"/>
    <property type="match status" value="1"/>
</dbReference>
<evidence type="ECO:0000313" key="14">
    <source>
        <dbReference type="EMBL" id="CAL5133327.1"/>
    </source>
</evidence>
<dbReference type="InterPro" id="IPR029333">
    <property type="entry name" value="BBS2_GAE_dom"/>
</dbReference>
<accession>A0AAV2TCY9</accession>
<dbReference type="EMBL" id="CAXLJL010000156">
    <property type="protein sequence ID" value="CAL5133327.1"/>
    <property type="molecule type" value="Genomic_DNA"/>
</dbReference>
<reference evidence="14" key="1">
    <citation type="submission" date="2024-06" db="EMBL/GenBank/DDBJ databases">
        <authorList>
            <person name="Liu X."/>
            <person name="Lenzi L."/>
            <person name="Haldenby T S."/>
            <person name="Uol C."/>
        </authorList>
    </citation>
    <scope>NUCLEOTIDE SEQUENCE</scope>
</reference>
<organism evidence="14 15">
    <name type="scientific">Calicophoron daubneyi</name>
    <name type="common">Rumen fluke</name>
    <name type="synonym">Paramphistomum daubneyi</name>
    <dbReference type="NCBI Taxonomy" id="300641"/>
    <lineage>
        <taxon>Eukaryota</taxon>
        <taxon>Metazoa</taxon>
        <taxon>Spiralia</taxon>
        <taxon>Lophotrochozoa</taxon>
        <taxon>Platyhelminthes</taxon>
        <taxon>Trematoda</taxon>
        <taxon>Digenea</taxon>
        <taxon>Plagiorchiida</taxon>
        <taxon>Pronocephalata</taxon>
        <taxon>Paramphistomoidea</taxon>
        <taxon>Paramphistomidae</taxon>
        <taxon>Calicophoron</taxon>
    </lineage>
</organism>
<dbReference type="InterPro" id="IPR055379">
    <property type="entry name" value="BBS2_pf_dom"/>
</dbReference>
<dbReference type="GO" id="GO:0016020">
    <property type="term" value="C:membrane"/>
    <property type="evidence" value="ECO:0007669"/>
    <property type="project" value="TreeGrafter"/>
</dbReference>
<evidence type="ECO:0000256" key="5">
    <source>
        <dbReference type="ARBA" id="ARBA00023212"/>
    </source>
</evidence>
<evidence type="ECO:0000313" key="15">
    <source>
        <dbReference type="Proteomes" id="UP001497525"/>
    </source>
</evidence>
<name>A0AAV2TCY9_CALDB</name>
<evidence type="ECO:0000259" key="11">
    <source>
        <dbReference type="Pfam" id="PF23350"/>
    </source>
</evidence>
<comment type="subcellular location">
    <subcellularLocation>
        <location evidence="1">Cell projection</location>
        <location evidence="1">Cilium</location>
    </subcellularLocation>
    <subcellularLocation>
        <location evidence="2">Cytoplasm</location>
        <location evidence="2">Cytoskeleton</location>
    </subcellularLocation>
</comment>
<evidence type="ECO:0000256" key="7">
    <source>
        <dbReference type="PIRNR" id="PIRNR013684"/>
    </source>
</evidence>
<proteinExistence type="predicted"/>
<protein>
    <recommendedName>
        <fullName evidence="7">Bardet-Biedl syndrome 2 protein homolog</fullName>
    </recommendedName>
</protein>
<dbReference type="InterPro" id="IPR011047">
    <property type="entry name" value="Quinoprotein_ADH-like_sf"/>
</dbReference>
<dbReference type="AlphaFoldDB" id="A0AAV2TCY9"/>
<dbReference type="Pfam" id="PF14783">
    <property type="entry name" value="BBS2_Mid"/>
    <property type="match status" value="1"/>
</dbReference>
<gene>
    <name evidence="14" type="ORF">CDAUBV1_LOCUS6585</name>
</gene>
<keyword evidence="5 7" id="KW-0206">Cytoskeleton</keyword>
<dbReference type="Pfam" id="PF14781">
    <property type="entry name" value="BBS2_N"/>
    <property type="match status" value="1"/>
</dbReference>
<dbReference type="InterPro" id="IPR029429">
    <property type="entry name" value="BBS2_Mid"/>
</dbReference>
<dbReference type="Pfam" id="PF23350">
    <property type="entry name" value="BBS2_pf"/>
    <property type="match status" value="1"/>
</dbReference>
<keyword evidence="4 7" id="KW-0969">Cilium</keyword>
<dbReference type="GO" id="GO:0036064">
    <property type="term" value="C:ciliary basal body"/>
    <property type="evidence" value="ECO:0007669"/>
    <property type="project" value="TreeGrafter"/>
</dbReference>
<dbReference type="InterPro" id="IPR055381">
    <property type="entry name" value="BBS2_CtH_dom"/>
</dbReference>
<keyword evidence="3 7" id="KW-0963">Cytoplasm</keyword>
<evidence type="ECO:0000256" key="6">
    <source>
        <dbReference type="ARBA" id="ARBA00023273"/>
    </source>
</evidence>
<dbReference type="SUPFAM" id="SSF50998">
    <property type="entry name" value="Quinoprotein alcohol dehydrogenase-like"/>
    <property type="match status" value="1"/>
</dbReference>
<evidence type="ECO:0000259" key="8">
    <source>
        <dbReference type="Pfam" id="PF14781"/>
    </source>
</evidence>
<evidence type="ECO:0000259" key="9">
    <source>
        <dbReference type="Pfam" id="PF14782"/>
    </source>
</evidence>
<dbReference type="GO" id="GO:0034464">
    <property type="term" value="C:BBSome"/>
    <property type="evidence" value="ECO:0007669"/>
    <property type="project" value="UniProtKB-UniRule"/>
</dbReference>
<feature type="domain" description="BBS2 GAE" evidence="9">
    <location>
        <begin position="371"/>
        <end position="463"/>
    </location>
</feature>
<dbReference type="InterPro" id="IPR029430">
    <property type="entry name" value="BBS2_N"/>
</dbReference>
<dbReference type="GO" id="GO:0031514">
    <property type="term" value="C:motile cilium"/>
    <property type="evidence" value="ECO:0007669"/>
    <property type="project" value="TreeGrafter"/>
</dbReference>
<evidence type="ECO:0000256" key="4">
    <source>
        <dbReference type="ARBA" id="ARBA00023069"/>
    </source>
</evidence>
<dbReference type="InterPro" id="IPR016616">
    <property type="entry name" value="Bardet-Biedl_syndrome_2_prot"/>
</dbReference>
<dbReference type="PANTHER" id="PTHR32465:SF0">
    <property type="entry name" value="BARDET-BIEDL SYNDROME 2 PROTEIN"/>
    <property type="match status" value="1"/>
</dbReference>
<evidence type="ECO:0000259" key="12">
    <source>
        <dbReference type="Pfam" id="PF23351"/>
    </source>
</evidence>
<feature type="domain" description="Ciliary BBSome complex subunit 2 N-terminal" evidence="8">
    <location>
        <begin position="23"/>
        <end position="122"/>
    </location>
</feature>
<keyword evidence="6 7" id="KW-0966">Cell projection</keyword>
<dbReference type="GO" id="GO:1905515">
    <property type="term" value="P:non-motile cilium assembly"/>
    <property type="evidence" value="ECO:0007669"/>
    <property type="project" value="InterPro"/>
</dbReference>
<evidence type="ECO:0000256" key="3">
    <source>
        <dbReference type="ARBA" id="ARBA00022490"/>
    </source>
</evidence>
<sequence>MKQEINLRFSGHLPCKVLPGLFTVGRFGGKMLSIAFATVGAKIMIQKPDELSGLGALSKSSSFQTYQAATSLCCINSGAFDCQSDRDLLFLGHKTGLVAYDPYNNVDVYYKDLPDGANAVLIYSVSSVKEQNMLLAGGNCSIIGLNDGGCEVFWTVTGDSSKDFVVGSEDYDIRIFHGDAIRYEITESDAVCNLISLGESYFGYGLCNGTVGVYNRTTRVWRIKSKNKPICFASYDINQDNCPELICGWSNGKVEARTRSTGGVVFKTQLDSSVAGLAVGDYGGFVNILIACSVEGEIRGYAPLGEAEQMDTVSLEEMIRQLNVKKRSLLLELKGKEDSKRVATMTPTDIRQADLTTIPADTTLQVKLEVNPEGRSVDLSGGTSNGIPLRCVIIFAEGIFPGESHVIYPAKSRTYSSSYCMQLRPPRDSTVDLFIKGYAIPKGKNPSQKSYHVLTSNVLLPQFAMYGLISDNAETQWPEQYVKPKSGVLFSVSERPQRLASWLNTHFLLPHELCVHKQSAISVAFKTLRPPPKDATEGHVNKVSSRAGDEPEASTGLVIISMTKKGEISIRTDSLHIAADLVQSIVRYFNIDNMNSTCEFPKALEQLERLIEMANAHQVTRQQILADIADKTEQIKSLILRAENTRLTGMWSLAKQAYTELYYANRELLLCYKSRTCEYETLTTCQRGINQIIEQASSLRAGRYKTQTVSLCRESLKTGNIGALGRIIRTGGD</sequence>
<feature type="domain" description="BBS2 platform" evidence="11">
    <location>
        <begin position="479"/>
        <end position="530"/>
    </location>
</feature>